<feature type="compositionally biased region" description="Polar residues" evidence="1">
    <location>
        <begin position="222"/>
        <end position="232"/>
    </location>
</feature>
<evidence type="ECO:0000313" key="2">
    <source>
        <dbReference type="EMBL" id="RMX50368.1"/>
    </source>
</evidence>
<evidence type="ECO:0000256" key="1">
    <source>
        <dbReference type="SAM" id="MobiDB-lite"/>
    </source>
</evidence>
<protein>
    <submittedName>
        <fullName evidence="2">Uncharacterized protein</fullName>
    </submittedName>
</protein>
<dbReference type="PANTHER" id="PTHR47331:SF5">
    <property type="entry name" value="RIBONUCLEASE H"/>
    <property type="match status" value="1"/>
</dbReference>
<dbReference type="Proteomes" id="UP000275408">
    <property type="component" value="Unassembled WGS sequence"/>
</dbReference>
<feature type="compositionally biased region" description="Basic and acidic residues" evidence="1">
    <location>
        <begin position="89"/>
        <end position="106"/>
    </location>
</feature>
<dbReference type="AlphaFoldDB" id="A0A3M6UA54"/>
<feature type="region of interest" description="Disordered" evidence="1">
    <location>
        <begin position="81"/>
        <end position="118"/>
    </location>
</feature>
<reference evidence="2 3" key="1">
    <citation type="journal article" date="2018" name="Sci. Rep.">
        <title>Comparative analysis of the Pocillopora damicornis genome highlights role of immune system in coral evolution.</title>
        <authorList>
            <person name="Cunning R."/>
            <person name="Bay R.A."/>
            <person name="Gillette P."/>
            <person name="Baker A.C."/>
            <person name="Traylor-Knowles N."/>
        </authorList>
    </citation>
    <scope>NUCLEOTIDE SEQUENCE [LARGE SCALE GENOMIC DNA]</scope>
    <source>
        <strain evidence="2">RSMAS</strain>
        <tissue evidence="2">Whole animal</tissue>
    </source>
</reference>
<dbReference type="EMBL" id="RCHS01001977">
    <property type="protein sequence ID" value="RMX50368.1"/>
    <property type="molecule type" value="Genomic_DNA"/>
</dbReference>
<accession>A0A3M6UA54</accession>
<gene>
    <name evidence="2" type="ORF">pdam_00021814</name>
</gene>
<comment type="caution">
    <text evidence="2">The sequence shown here is derived from an EMBL/GenBank/DDBJ whole genome shotgun (WGS) entry which is preliminary data.</text>
</comment>
<proteinExistence type="predicted"/>
<keyword evidence="3" id="KW-1185">Reference proteome</keyword>
<sequence length="239" mass="26971">MASEELELRQQIAEAKTEEKSSAQFDLDQVFDGMNDYLKSVLAKLTSIPILSEAQPNGLYFGCYSSEHIAKFSKSRRSCQIRNRKHPRSLHDHNWRPEEVKTEGRSSQHLQSETSKRKREEQVNVCTVIRILTEAGDVPITMGVVPVWFYHKDNPNNKICVYALLDNASGGHIEMRLLIGLTCPSTEGPRDIIFGNEDESCAVRSALGWYVNVPANHRSSKQVHCQTQGPNRSTDDEGN</sequence>
<evidence type="ECO:0000313" key="3">
    <source>
        <dbReference type="Proteomes" id="UP000275408"/>
    </source>
</evidence>
<feature type="region of interest" description="Disordered" evidence="1">
    <location>
        <begin position="220"/>
        <end position="239"/>
    </location>
</feature>
<name>A0A3M6UA54_POCDA</name>
<dbReference type="PANTHER" id="PTHR47331">
    <property type="entry name" value="PHD-TYPE DOMAIN-CONTAINING PROTEIN"/>
    <property type="match status" value="1"/>
</dbReference>
<organism evidence="2 3">
    <name type="scientific">Pocillopora damicornis</name>
    <name type="common">Cauliflower coral</name>
    <name type="synonym">Millepora damicornis</name>
    <dbReference type="NCBI Taxonomy" id="46731"/>
    <lineage>
        <taxon>Eukaryota</taxon>
        <taxon>Metazoa</taxon>
        <taxon>Cnidaria</taxon>
        <taxon>Anthozoa</taxon>
        <taxon>Hexacorallia</taxon>
        <taxon>Scleractinia</taxon>
        <taxon>Astrocoeniina</taxon>
        <taxon>Pocilloporidae</taxon>
        <taxon>Pocillopora</taxon>
    </lineage>
</organism>